<comment type="caution">
    <text evidence="1">The sequence shown here is derived from an EMBL/GenBank/DDBJ whole genome shotgun (WGS) entry which is preliminary data.</text>
</comment>
<dbReference type="RefSeq" id="WP_122063344.1">
    <property type="nucleotide sequence ID" value="NZ_CP149857.1"/>
</dbReference>
<evidence type="ECO:0000313" key="1">
    <source>
        <dbReference type="EMBL" id="RMI85599.1"/>
    </source>
</evidence>
<sequence length="135" mass="15669">MGVEIKGLKELENQLEKRFGVKAMRIKSDKALTEASDYMLNEMKSHFKAFKDTGASIDEMTRTKPFTDARDRQRTVVIEWVGPKDRYRLIHLNEHGYDRNGKKVIPRGFGVIEKTLQASQARYRKIVVDELRKGL</sequence>
<evidence type="ECO:0008006" key="3">
    <source>
        <dbReference type="Google" id="ProtNLM"/>
    </source>
</evidence>
<proteinExistence type="predicted"/>
<name>A0AAQ0MIU9_9STAP</name>
<gene>
    <name evidence="1" type="ORF">D9V42_04310</name>
</gene>
<accession>A0AAQ0MIU9</accession>
<reference evidence="1 2" key="1">
    <citation type="submission" date="2018-10" db="EMBL/GenBank/DDBJ databases">
        <title>Staphylococcus pseudoxylosus sp. nov., isolated from bovine mastitis.</title>
        <authorList>
            <person name="Macfadyen A.C."/>
            <person name="Leroy S."/>
            <person name="Harrison E.M."/>
            <person name="Parkhill J."/>
            <person name="Holmes M.A."/>
            <person name="Paterson G.K."/>
        </authorList>
    </citation>
    <scope>NUCLEOTIDE SEQUENCE [LARGE SCALE GENOMIC DNA]</scope>
    <source>
        <strain evidence="1 2">S04009</strain>
    </source>
</reference>
<organism evidence="1 2">
    <name type="scientific">Staphylococcus pseudoxylosus</name>
    <dbReference type="NCBI Taxonomy" id="2282419"/>
    <lineage>
        <taxon>Bacteria</taxon>
        <taxon>Bacillati</taxon>
        <taxon>Bacillota</taxon>
        <taxon>Bacilli</taxon>
        <taxon>Bacillales</taxon>
        <taxon>Staphylococcaceae</taxon>
        <taxon>Staphylococcus</taxon>
    </lineage>
</organism>
<keyword evidence="2" id="KW-1185">Reference proteome</keyword>
<dbReference type="EMBL" id="RCVN01000004">
    <property type="protein sequence ID" value="RMI85599.1"/>
    <property type="molecule type" value="Genomic_DNA"/>
</dbReference>
<dbReference type="AlphaFoldDB" id="A0AAQ0MIU9"/>
<dbReference type="Proteomes" id="UP000269505">
    <property type="component" value="Unassembled WGS sequence"/>
</dbReference>
<protein>
    <recommendedName>
        <fullName evidence="3">HK97 gp10 family phage protein</fullName>
    </recommendedName>
</protein>
<evidence type="ECO:0000313" key="2">
    <source>
        <dbReference type="Proteomes" id="UP000269505"/>
    </source>
</evidence>